<protein>
    <submittedName>
        <fullName evidence="2">Uncharacterized protein</fullName>
    </submittedName>
</protein>
<comment type="caution">
    <text evidence="2">The sequence shown here is derived from an EMBL/GenBank/DDBJ whole genome shotgun (WGS) entry which is preliminary data.</text>
</comment>
<dbReference type="RefSeq" id="WP_056964726.1">
    <property type="nucleotide sequence ID" value="NZ_AZFC01000028.1"/>
</dbReference>
<evidence type="ECO:0000313" key="3">
    <source>
        <dbReference type="Proteomes" id="UP000051835"/>
    </source>
</evidence>
<evidence type="ECO:0000313" key="2">
    <source>
        <dbReference type="EMBL" id="KRL47453.1"/>
    </source>
</evidence>
<organism evidence="2 3">
    <name type="scientific">Levilactobacillus spicheri DSM 15429</name>
    <dbReference type="NCBI Taxonomy" id="1423805"/>
    <lineage>
        <taxon>Bacteria</taxon>
        <taxon>Bacillati</taxon>
        <taxon>Bacillota</taxon>
        <taxon>Bacilli</taxon>
        <taxon>Lactobacillales</taxon>
        <taxon>Lactobacillaceae</taxon>
        <taxon>Levilactobacillus</taxon>
    </lineage>
</organism>
<sequence length="195" mass="21299">MLKKQLLKKLAITGAVVMGMLTFGGVTQANAATASPSYGHFTSRTITYHINGSSKHWKKVWTKAIHKFDHNGTIKLKATSKKKAKMTMSTVVKFKGKDATLPYKGSGSGSKKVIKKMHLRLSQKVSGKQVYIEKDNLVVSGTDLEVKYATAVIAFGLGLNESNNIKGSMMNWNEWHANLSSGDKLGLAQAYAHVK</sequence>
<keyword evidence="1" id="KW-0732">Signal</keyword>
<dbReference type="Proteomes" id="UP000051835">
    <property type="component" value="Unassembled WGS sequence"/>
</dbReference>
<accession>A0A0R1QRU2</accession>
<gene>
    <name evidence="2" type="ORF">FD37_GL002321</name>
</gene>
<feature type="chain" id="PRO_5006409558" evidence="1">
    <location>
        <begin position="32"/>
        <end position="195"/>
    </location>
</feature>
<dbReference type="PATRIC" id="fig|1423805.4.peg.2389"/>
<dbReference type="EMBL" id="AZFC01000028">
    <property type="protein sequence ID" value="KRL47453.1"/>
    <property type="molecule type" value="Genomic_DNA"/>
</dbReference>
<reference evidence="2 3" key="1">
    <citation type="journal article" date="2015" name="Genome Announc.">
        <title>Expanding the biotechnology potential of lactobacilli through comparative genomics of 213 strains and associated genera.</title>
        <authorList>
            <person name="Sun Z."/>
            <person name="Harris H.M."/>
            <person name="McCann A."/>
            <person name="Guo C."/>
            <person name="Argimon S."/>
            <person name="Zhang W."/>
            <person name="Yang X."/>
            <person name="Jeffery I.B."/>
            <person name="Cooney J.C."/>
            <person name="Kagawa T.F."/>
            <person name="Liu W."/>
            <person name="Song Y."/>
            <person name="Salvetti E."/>
            <person name="Wrobel A."/>
            <person name="Rasinkangas P."/>
            <person name="Parkhill J."/>
            <person name="Rea M.C."/>
            <person name="O'Sullivan O."/>
            <person name="Ritari J."/>
            <person name="Douillard F.P."/>
            <person name="Paul Ross R."/>
            <person name="Yang R."/>
            <person name="Briner A.E."/>
            <person name="Felis G.E."/>
            <person name="de Vos W.M."/>
            <person name="Barrangou R."/>
            <person name="Klaenhammer T.R."/>
            <person name="Caufield P.W."/>
            <person name="Cui Y."/>
            <person name="Zhang H."/>
            <person name="O'Toole P.W."/>
        </authorList>
    </citation>
    <scope>NUCLEOTIDE SEQUENCE [LARGE SCALE GENOMIC DNA]</scope>
    <source>
        <strain evidence="2 3">DSM 15429</strain>
    </source>
</reference>
<proteinExistence type="predicted"/>
<feature type="signal peptide" evidence="1">
    <location>
        <begin position="1"/>
        <end position="31"/>
    </location>
</feature>
<dbReference type="AlphaFoldDB" id="A0A0R1QRU2"/>
<evidence type="ECO:0000256" key="1">
    <source>
        <dbReference type="SAM" id="SignalP"/>
    </source>
</evidence>
<name>A0A0R1QRU2_9LACO</name>